<organism evidence="1 2">
    <name type="scientific">Apostasia shenzhenica</name>
    <dbReference type="NCBI Taxonomy" id="1088818"/>
    <lineage>
        <taxon>Eukaryota</taxon>
        <taxon>Viridiplantae</taxon>
        <taxon>Streptophyta</taxon>
        <taxon>Embryophyta</taxon>
        <taxon>Tracheophyta</taxon>
        <taxon>Spermatophyta</taxon>
        <taxon>Magnoliopsida</taxon>
        <taxon>Liliopsida</taxon>
        <taxon>Asparagales</taxon>
        <taxon>Orchidaceae</taxon>
        <taxon>Apostasioideae</taxon>
        <taxon>Apostasia</taxon>
    </lineage>
</organism>
<dbReference type="OrthoDB" id="1913471at2759"/>
<dbReference type="PANTHER" id="PTHR35768:SF1">
    <property type="entry name" value="PROTEIN MULTIPOLAR SPINDLE 1"/>
    <property type="match status" value="1"/>
</dbReference>
<dbReference type="GO" id="GO:0000212">
    <property type="term" value="P:meiotic spindle organization"/>
    <property type="evidence" value="ECO:0007669"/>
    <property type="project" value="InterPro"/>
</dbReference>
<accession>A0A2I0ABG4</accession>
<evidence type="ECO:0000313" key="1">
    <source>
        <dbReference type="EMBL" id="PKA52891.1"/>
    </source>
</evidence>
<dbReference type="GO" id="GO:0042138">
    <property type="term" value="P:meiotic DNA double-strand break formation"/>
    <property type="evidence" value="ECO:0007669"/>
    <property type="project" value="InterPro"/>
</dbReference>
<protein>
    <submittedName>
        <fullName evidence="1">Uncharacterized protein</fullName>
    </submittedName>
</protein>
<evidence type="ECO:0000313" key="2">
    <source>
        <dbReference type="Proteomes" id="UP000236161"/>
    </source>
</evidence>
<gene>
    <name evidence="1" type="ORF">AXF42_Ash001872</name>
</gene>
<dbReference type="GO" id="GO:0007059">
    <property type="term" value="P:chromosome segregation"/>
    <property type="evidence" value="ECO:0007669"/>
    <property type="project" value="TreeGrafter"/>
</dbReference>
<sequence>MNILWRSIQLIPDVAFAYGILMELSTVINSRDIELLEEIVNGIVIRLMGRMSAITEYEETSTDGLDVQLYIQHLMRKLGAIAFVGQHAMLLISQKISAVADSMLFMDPFDYAFPSLHDSIFLIMGEISSASPKGLRIARMQERALRNIHWARDWGVVEAGGPTCISR</sequence>
<dbReference type="EMBL" id="KZ452001">
    <property type="protein sequence ID" value="PKA52891.1"/>
    <property type="molecule type" value="Genomic_DNA"/>
</dbReference>
<keyword evidence="2" id="KW-1185">Reference proteome</keyword>
<proteinExistence type="predicted"/>
<dbReference type="InterPro" id="IPR037500">
    <property type="entry name" value="Msp1"/>
</dbReference>
<dbReference type="GO" id="GO:0007140">
    <property type="term" value="P:male meiotic nuclear division"/>
    <property type="evidence" value="ECO:0007669"/>
    <property type="project" value="TreeGrafter"/>
</dbReference>
<reference evidence="1 2" key="1">
    <citation type="journal article" date="2017" name="Nature">
        <title>The Apostasia genome and the evolution of orchids.</title>
        <authorList>
            <person name="Zhang G.Q."/>
            <person name="Liu K.W."/>
            <person name="Li Z."/>
            <person name="Lohaus R."/>
            <person name="Hsiao Y.Y."/>
            <person name="Niu S.C."/>
            <person name="Wang J.Y."/>
            <person name="Lin Y.C."/>
            <person name="Xu Q."/>
            <person name="Chen L.J."/>
            <person name="Yoshida K."/>
            <person name="Fujiwara S."/>
            <person name="Wang Z.W."/>
            <person name="Zhang Y.Q."/>
            <person name="Mitsuda N."/>
            <person name="Wang M."/>
            <person name="Liu G.H."/>
            <person name="Pecoraro L."/>
            <person name="Huang H.X."/>
            <person name="Xiao X.J."/>
            <person name="Lin M."/>
            <person name="Wu X.Y."/>
            <person name="Wu W.L."/>
            <person name="Chen Y.Y."/>
            <person name="Chang S.B."/>
            <person name="Sakamoto S."/>
            <person name="Ohme-Takagi M."/>
            <person name="Yagi M."/>
            <person name="Zeng S.J."/>
            <person name="Shen C.Y."/>
            <person name="Yeh C.M."/>
            <person name="Luo Y.B."/>
            <person name="Tsai W.C."/>
            <person name="Van de Peer Y."/>
            <person name="Liu Z.J."/>
        </authorList>
    </citation>
    <scope>NUCLEOTIDE SEQUENCE [LARGE SCALE GENOMIC DNA]</scope>
    <source>
        <strain evidence="2">cv. Shenzhen</strain>
        <tissue evidence="1">Stem</tissue>
    </source>
</reference>
<dbReference type="STRING" id="1088818.A0A2I0ABG4"/>
<dbReference type="AlphaFoldDB" id="A0A2I0ABG4"/>
<dbReference type="Proteomes" id="UP000236161">
    <property type="component" value="Unassembled WGS sequence"/>
</dbReference>
<dbReference type="PANTHER" id="PTHR35768">
    <property type="entry name" value="PROTEIN MULTIPOLAR SPINDLE 1"/>
    <property type="match status" value="1"/>
</dbReference>
<name>A0A2I0ABG4_9ASPA</name>